<dbReference type="PANTHER" id="PTHR46114:SF1">
    <property type="entry name" value="ZAD DOMAIN-CONTAINING PROTEIN"/>
    <property type="match status" value="1"/>
</dbReference>
<name>A0A3R7SWZ5_PENVA</name>
<gene>
    <name evidence="2" type="ORF">C7M84_002049</name>
</gene>
<evidence type="ECO:0000313" key="2">
    <source>
        <dbReference type="EMBL" id="ROT79239.1"/>
    </source>
</evidence>
<keyword evidence="3" id="KW-1185">Reference proteome</keyword>
<reference evidence="2 3" key="2">
    <citation type="submission" date="2019-01" db="EMBL/GenBank/DDBJ databases">
        <title>The decoding of complex shrimp genome reveals the adaptation for benthos swimmer, frequently molting mechanism and breeding impact on genome.</title>
        <authorList>
            <person name="Sun Y."/>
            <person name="Gao Y."/>
            <person name="Yu Y."/>
        </authorList>
    </citation>
    <scope>NUCLEOTIDE SEQUENCE [LARGE SCALE GENOMIC DNA]</scope>
    <source>
        <tissue evidence="2">Muscle</tissue>
    </source>
</reference>
<dbReference type="EMBL" id="QCYY01001270">
    <property type="protein sequence ID" value="ROT79239.1"/>
    <property type="molecule type" value="Genomic_DNA"/>
</dbReference>
<organism evidence="2 3">
    <name type="scientific">Penaeus vannamei</name>
    <name type="common">Whiteleg shrimp</name>
    <name type="synonym">Litopenaeus vannamei</name>
    <dbReference type="NCBI Taxonomy" id="6689"/>
    <lineage>
        <taxon>Eukaryota</taxon>
        <taxon>Metazoa</taxon>
        <taxon>Ecdysozoa</taxon>
        <taxon>Arthropoda</taxon>
        <taxon>Crustacea</taxon>
        <taxon>Multicrustacea</taxon>
        <taxon>Malacostraca</taxon>
        <taxon>Eumalacostraca</taxon>
        <taxon>Eucarida</taxon>
        <taxon>Decapoda</taxon>
        <taxon>Dendrobranchiata</taxon>
        <taxon>Penaeoidea</taxon>
        <taxon>Penaeidae</taxon>
        <taxon>Penaeus</taxon>
    </lineage>
</organism>
<dbReference type="AlphaFoldDB" id="A0A3R7SWZ5"/>
<evidence type="ECO:0000313" key="3">
    <source>
        <dbReference type="Proteomes" id="UP000283509"/>
    </source>
</evidence>
<dbReference type="Proteomes" id="UP000283509">
    <property type="component" value="Unassembled WGS sequence"/>
</dbReference>
<feature type="compositionally biased region" description="Acidic residues" evidence="1">
    <location>
        <begin position="93"/>
        <end position="104"/>
    </location>
</feature>
<evidence type="ECO:0000256" key="1">
    <source>
        <dbReference type="SAM" id="MobiDB-lite"/>
    </source>
</evidence>
<dbReference type="PANTHER" id="PTHR46114">
    <property type="entry name" value="APPLE DOMAIN-CONTAINING PROTEIN"/>
    <property type="match status" value="1"/>
</dbReference>
<proteinExistence type="predicted"/>
<dbReference type="OrthoDB" id="6354035at2759"/>
<comment type="caution">
    <text evidence="2">The sequence shown here is derived from an EMBL/GenBank/DDBJ whole genome shotgun (WGS) entry which is preliminary data.</text>
</comment>
<reference evidence="2 3" key="1">
    <citation type="submission" date="2018-04" db="EMBL/GenBank/DDBJ databases">
        <authorList>
            <person name="Zhang X."/>
            <person name="Yuan J."/>
            <person name="Li F."/>
            <person name="Xiang J."/>
        </authorList>
    </citation>
    <scope>NUCLEOTIDE SEQUENCE [LARGE SCALE GENOMIC DNA]</scope>
    <source>
        <tissue evidence="2">Muscle</tissue>
    </source>
</reference>
<feature type="region of interest" description="Disordered" evidence="1">
    <location>
        <begin position="83"/>
        <end position="111"/>
    </location>
</feature>
<protein>
    <submittedName>
        <fullName evidence="2">Uncharacterized protein</fullName>
    </submittedName>
</protein>
<feature type="compositionally biased region" description="Basic and acidic residues" evidence="1">
    <location>
        <begin position="83"/>
        <end position="92"/>
    </location>
</feature>
<sequence length="499" mass="58333">MVCKACAENLRQWTKGKKSCLKFGIPMIWREPTNHATDCYFCAIDITGVNRKNRSSLKYPDLQSARRPVAHCDEIPVPVFRELPDISDKDPSGDQEDEEDEVVLDDNAPHPFSRNELDDLVRDLSLSKSSAELLASKLKEKNLITDSARITYRNRHQEYLCFFSEEKGLVYCTNIADLLHKLGVPHYDPKDWTLFIDSSKLLLKCFLLHNDNQFASVPLAHATHTLTEKYEAVKYVLEKIRYDQHEWVICVDLKMVTCLLGQESGYTKYPCFLCMWNSRDEFSHFTKKNWPVREELEPCRARNVNNTLVDKDRIIFPPLHIKLDLIKQFTKALDKEGGCFMYLCQAFPGLTMEKLEAGSFDGRQLRQLIRDPEFENSMNEVELITWKAFVLVVKNFLGNNRARNYFELVNDMIVAFKHLGCIMSIKMHYLFSHTDRFPENLGSLSDEHWERFHQEMEEMESMYQGRWDAVMMADYCWTLKRDTPVAKHSRGSNKRKFMP</sequence>
<accession>A0A3R7SWZ5</accession>